<feature type="compositionally biased region" description="Basic and acidic residues" evidence="14">
    <location>
        <begin position="1413"/>
        <end position="1425"/>
    </location>
</feature>
<feature type="compositionally biased region" description="Polar residues" evidence="14">
    <location>
        <begin position="1509"/>
        <end position="1526"/>
    </location>
</feature>
<keyword evidence="17" id="KW-1185">Reference proteome</keyword>
<feature type="compositionally biased region" description="Basic and acidic residues" evidence="14">
    <location>
        <begin position="970"/>
        <end position="984"/>
    </location>
</feature>
<dbReference type="SUPFAM" id="SSF53335">
    <property type="entry name" value="S-adenosyl-L-methionine-dependent methyltransferases"/>
    <property type="match status" value="1"/>
</dbReference>
<comment type="caution">
    <text evidence="16">The sequence shown here is derived from an EMBL/GenBank/DDBJ whole genome shotgun (WGS) entry which is preliminary data.</text>
</comment>
<dbReference type="PROSITE" id="PS51687">
    <property type="entry name" value="SAM_MT_RNA_M5U"/>
    <property type="match status" value="1"/>
</dbReference>
<feature type="region of interest" description="Disordered" evidence="14">
    <location>
        <begin position="958"/>
        <end position="984"/>
    </location>
</feature>
<proteinExistence type="inferred from homology"/>
<dbReference type="STRING" id="300112.A0A4S2JRR8"/>
<feature type="compositionally biased region" description="Pro residues" evidence="14">
    <location>
        <begin position="1114"/>
        <end position="1123"/>
    </location>
</feature>
<comment type="caution">
    <text evidence="13">Lacks conserved residue(s) required for the propagation of feature annotation.</text>
</comment>
<keyword evidence="8" id="KW-0687">Ribonucleoprotein</keyword>
<feature type="region of interest" description="Disordered" evidence="14">
    <location>
        <begin position="1633"/>
        <end position="1653"/>
    </location>
</feature>
<evidence type="ECO:0000256" key="4">
    <source>
        <dbReference type="ARBA" id="ARBA00022679"/>
    </source>
</evidence>
<keyword evidence="4 13" id="KW-0808">Transferase</keyword>
<evidence type="ECO:0000256" key="6">
    <source>
        <dbReference type="ARBA" id="ARBA00022980"/>
    </source>
</evidence>
<protein>
    <recommendedName>
        <fullName evidence="10">Small ribosomal subunit protein uS10m</fullName>
        <ecNumber evidence="9">2.1.1.35</ecNumber>
    </recommendedName>
    <alternativeName>
        <fullName evidence="11">28S ribosomal protein S10, mitochondrial</fullName>
    </alternativeName>
</protein>
<feature type="compositionally biased region" description="Basic and acidic residues" evidence="14">
    <location>
        <begin position="1326"/>
        <end position="1338"/>
    </location>
</feature>
<gene>
    <name evidence="16" type="ORF">DBV15_02337</name>
</gene>
<evidence type="ECO:0000256" key="2">
    <source>
        <dbReference type="ARBA" id="ARBA00007102"/>
    </source>
</evidence>
<evidence type="ECO:0000256" key="10">
    <source>
        <dbReference type="ARBA" id="ARBA00035261"/>
    </source>
</evidence>
<dbReference type="Gene3D" id="3.30.70.600">
    <property type="entry name" value="Ribosomal protein S10 domain"/>
    <property type="match status" value="1"/>
</dbReference>
<dbReference type="InterPro" id="IPR040055">
    <property type="entry name" value="Ribosomal_uS10m"/>
</dbReference>
<dbReference type="CDD" id="cd02440">
    <property type="entry name" value="AdoMet_MTases"/>
    <property type="match status" value="1"/>
</dbReference>
<evidence type="ECO:0000256" key="11">
    <source>
        <dbReference type="ARBA" id="ARBA00035544"/>
    </source>
</evidence>
<feature type="binding site" evidence="13">
    <location>
        <position position="619"/>
    </location>
    <ligand>
        <name>S-adenosyl-L-methionine</name>
        <dbReference type="ChEBI" id="CHEBI:59789"/>
    </ligand>
</feature>
<feature type="non-terminal residue" evidence="16">
    <location>
        <position position="1788"/>
    </location>
</feature>
<keyword evidence="5 13" id="KW-0949">S-adenosyl-L-methionine</keyword>
<evidence type="ECO:0000256" key="12">
    <source>
        <dbReference type="ARBA" id="ARBA00047278"/>
    </source>
</evidence>
<feature type="compositionally biased region" description="Low complexity" evidence="14">
    <location>
        <begin position="1275"/>
        <end position="1303"/>
    </location>
</feature>
<reference evidence="16 17" key="1">
    <citation type="journal article" date="2019" name="Philos. Trans. R. Soc. Lond., B, Biol. Sci.">
        <title>Ant behaviour and brain gene expression of defending hosts depend on the ecological success of the intruding social parasite.</title>
        <authorList>
            <person name="Kaur R."/>
            <person name="Stoldt M."/>
            <person name="Jongepier E."/>
            <person name="Feldmeyer B."/>
            <person name="Menzel F."/>
            <person name="Bornberg-Bauer E."/>
            <person name="Foitzik S."/>
        </authorList>
    </citation>
    <scope>NUCLEOTIDE SEQUENCE [LARGE SCALE GENOMIC DNA]</scope>
    <source>
        <tissue evidence="16">Whole body</tissue>
    </source>
</reference>
<evidence type="ECO:0000256" key="9">
    <source>
        <dbReference type="ARBA" id="ARBA00033763"/>
    </source>
</evidence>
<dbReference type="GO" id="GO:0032259">
    <property type="term" value="P:methylation"/>
    <property type="evidence" value="ECO:0007669"/>
    <property type="project" value="UniProtKB-KW"/>
</dbReference>
<dbReference type="Proteomes" id="UP000310200">
    <property type="component" value="Unassembled WGS sequence"/>
</dbReference>
<dbReference type="PANTHER" id="PTHR13334:SF4">
    <property type="entry name" value="SMALL RIBOSOMAL SUBUNIT PROTEIN US10M"/>
    <property type="match status" value="1"/>
</dbReference>
<feature type="compositionally biased region" description="Polar residues" evidence="14">
    <location>
        <begin position="1372"/>
        <end position="1381"/>
    </location>
</feature>
<feature type="compositionally biased region" description="Low complexity" evidence="14">
    <location>
        <begin position="1633"/>
        <end position="1650"/>
    </location>
</feature>
<dbReference type="SUPFAM" id="SSF54999">
    <property type="entry name" value="Ribosomal protein S10"/>
    <property type="match status" value="1"/>
</dbReference>
<dbReference type="InterPro" id="IPR010280">
    <property type="entry name" value="U5_MeTrfase_fam"/>
</dbReference>
<evidence type="ECO:0000313" key="17">
    <source>
        <dbReference type="Proteomes" id="UP000310200"/>
    </source>
</evidence>
<comment type="similarity">
    <text evidence="2">Belongs to the universal ribosomal protein uS10 family.</text>
</comment>
<comment type="similarity">
    <text evidence="13">Belongs to the class I-like SAM-binding methyltransferase superfamily. RNA M5U methyltransferase family.</text>
</comment>
<dbReference type="PANTHER" id="PTHR13334">
    <property type="entry name" value="MITOCHONDRIAL 28S RIBOSOMAL PROTEIN S10"/>
    <property type="match status" value="1"/>
</dbReference>
<dbReference type="InterPro" id="IPR029063">
    <property type="entry name" value="SAM-dependent_MTases_sf"/>
</dbReference>
<feature type="region of interest" description="Disordered" evidence="14">
    <location>
        <begin position="1054"/>
        <end position="1153"/>
    </location>
</feature>
<feature type="region of interest" description="Disordered" evidence="14">
    <location>
        <begin position="1182"/>
        <end position="1484"/>
    </location>
</feature>
<dbReference type="Gene3D" id="3.40.50.150">
    <property type="entry name" value="Vaccinia Virus protein VP39"/>
    <property type="match status" value="1"/>
</dbReference>
<evidence type="ECO:0000256" key="8">
    <source>
        <dbReference type="ARBA" id="ARBA00023274"/>
    </source>
</evidence>
<feature type="compositionally biased region" description="Basic and acidic residues" evidence="14">
    <location>
        <begin position="1351"/>
        <end position="1371"/>
    </location>
</feature>
<evidence type="ECO:0000256" key="13">
    <source>
        <dbReference type="PROSITE-ProRule" id="PRU01024"/>
    </source>
</evidence>
<evidence type="ECO:0000256" key="3">
    <source>
        <dbReference type="ARBA" id="ARBA00022603"/>
    </source>
</evidence>
<keyword evidence="3 13" id="KW-0489">Methyltransferase</keyword>
<dbReference type="Pfam" id="PF00338">
    <property type="entry name" value="Ribosomal_S10"/>
    <property type="match status" value="1"/>
</dbReference>
<comment type="catalytic activity">
    <reaction evidence="12">
        <text>uridine(54) in tRNA + S-adenosyl-L-methionine = 5-methyluridine(54) in tRNA + S-adenosyl-L-homocysteine + H(+)</text>
        <dbReference type="Rhea" id="RHEA:42712"/>
        <dbReference type="Rhea" id="RHEA-COMP:10167"/>
        <dbReference type="Rhea" id="RHEA-COMP:10193"/>
        <dbReference type="ChEBI" id="CHEBI:15378"/>
        <dbReference type="ChEBI" id="CHEBI:57856"/>
        <dbReference type="ChEBI" id="CHEBI:59789"/>
        <dbReference type="ChEBI" id="CHEBI:65315"/>
        <dbReference type="ChEBI" id="CHEBI:74447"/>
        <dbReference type="EC" id="2.1.1.35"/>
    </reaction>
    <physiologicalReaction direction="left-to-right" evidence="12">
        <dbReference type="Rhea" id="RHEA:42713"/>
    </physiologicalReaction>
</comment>
<feature type="compositionally biased region" description="Polar residues" evidence="14">
    <location>
        <begin position="1390"/>
        <end position="1412"/>
    </location>
</feature>
<feature type="compositionally biased region" description="Polar residues" evidence="14">
    <location>
        <begin position="1339"/>
        <end position="1350"/>
    </location>
</feature>
<evidence type="ECO:0000256" key="5">
    <source>
        <dbReference type="ARBA" id="ARBA00022691"/>
    </source>
</evidence>
<evidence type="ECO:0000256" key="14">
    <source>
        <dbReference type="SAM" id="MobiDB-lite"/>
    </source>
</evidence>
<dbReference type="GO" id="GO:0006396">
    <property type="term" value="P:RNA processing"/>
    <property type="evidence" value="ECO:0007669"/>
    <property type="project" value="InterPro"/>
</dbReference>
<sequence length="1788" mass="204506">MFGFAKPPLENPPLPFIDIRGIPLGGDKEYKEQLTKIVTWLATEVLASHRNLLCPTDGRTVGRTPGRCTLRPGHMSEPFRWVVHSGICADSFIPASSGRKCEARLARSVRERGSERKWKAKIAVDASLLMHVFKRGAHKRIRSSEDDKAFCPQVAFGRPRVSARIGAMDDSSLTEDTGIVINKEEHYEVIDECTEVETVETPETTKDLQAEAAEVTTCLKFDDTAKQDSKADAGDIKSHDKNMDKLVPMDCDEESNNDTTDFTADINLDQFDGQKEVTDEDVMHHLDVIENIELDPETFGVDECMRENDQSELFTKEREQQEEEKEVTVIEEEFVEHKWYEMKLVEKDALLRERLSKLARVLTVSYPSYEKWLERTEKMEGSPICKIDPIRRCSLKKPNTNRWKFHNNFKTVWYLEQIGIGGIDNASELPSFVLKAIKIFEDFLQTTRTLTEDTVSENSLDNISMDVDMKKNVDQDNRLLWLYLLVRCNSKDELMLFATGKNIGPSIMDRLKQTYESGPGKNCNVKSLYCKSLNKRDNKVVTTFLVGAEALDEMVGNLKVQLAPKTNFWCNAAGAWNVAKAVSDMLQPTPKVTVLEIGCGIGVIGLTIASKCREVIGVDSPSEIEEAEMTCELNNIYNASFIMGSPSEVVEKLDSARDLHNKNRLTYCIVNAGTNMGKAIEVMTCLRKISSLRRIVMVTTLTKQSVRAILELARPMGNGLGHPFMPIRACVVDTLPTGPHFEVVILMERRLMHRLTQPWFIKILEEENKSLANTKALEKIINKTENVDVQLRKNPLAKPELVEKTKASLTKKTTKPVKSGSGSPVKGKIKLKRDHSPEIIEIKKVSKKIENPGFKLGQQDVTVKKKNWLHENSTLRINPLFEKKTREKEQVDLREKLLSNRIDTDLIQKVNESRDILEAAKEKLSGPSPMVDPTTAKELKNVLSLVLDQTNKLQTQLPRSVWDRIAPPEPEPKSQAKKDLDDDPLLKGRFVQETRAQAIVITTANKEYLETEVPKPKFKKYHNLAPLEPNMVMPKGKKFNKPNNNKFNFSQKFDYKNRQQNQDNSWNRNKGFDKNRWNDAGSVRKPISPMKKQNLSFKQRAPPSDRYSPKRPLLSPPRRPSSPPRRHLSPDRPYQPHDSPPHREYSQRRPMSPVRVMMSPSEDRHQMSPPRRSFSPIIVNRTISPPRRPMTVSGRSMSPMRRHMSPPRPQLSPPRRHISPMRYELSARQPSPERRPMSPVGRIMSPSRPSRDMIPPRHQSPPMRRFSPHRVSHVRNASPPRRQQSPPRRQLSPPRRQNSPPNRFADEWDIPSRGAIEQSSTWQRSVNERPENVWHNDRQPTTSGNWQPSSDNDRYRKPANQDKSWDIRDSSSHGNSWNAKQSLPKPSMKESWQTSDNRWSGPSRSGTSGENWNRNKESLGGRNKEPWMNTNKPRWEQQQSNDWNQGDKDDWNDLPEDARDPWGDESNLGSKERWNDTNQATSSTNWFREADKGDSWAKSKDNWQNKSQTFPAKSLCQNSNNPSINDTRWLPLNDTNKKAPSSNWQGGSNVGTNVGPNVGTNVGWQSNYGFQSQRSFVPNLFKDRHIDMYIPLLLRNAAAGVVQHESRCPNVLVRKYLRNNIPSVTFSMSTLLQEQNEQQQQQDSTREQSSLSINTGMPDKLYKKIEVEVRGNDPAVLKSYGEFVMMAAGHLNINMGRNIAPRKAIHERWTVLKSAHVHKKHRVQYEIRTYYRYLDFMKLTGSTADTFLEYLQRNLPEGVAMKVTKIEMEKLPVSIAEMCNTQYNGIPK</sequence>
<dbReference type="EMBL" id="QBLH01003331">
    <property type="protein sequence ID" value="TGZ39022.1"/>
    <property type="molecule type" value="Genomic_DNA"/>
</dbReference>
<feature type="compositionally biased region" description="Basic and acidic residues" evidence="14">
    <location>
        <begin position="1445"/>
        <end position="1462"/>
    </location>
</feature>
<feature type="compositionally biased region" description="Polar residues" evidence="14">
    <location>
        <begin position="1428"/>
        <end position="1444"/>
    </location>
</feature>
<comment type="subcellular location">
    <subcellularLocation>
        <location evidence="1">Mitochondrion</location>
    </subcellularLocation>
</comment>
<dbReference type="GO" id="GO:0030697">
    <property type="term" value="F:tRNA (uracil(54)-C5)-methyltransferase activity, S-adenosyl methionine-dependent"/>
    <property type="evidence" value="ECO:0007669"/>
    <property type="project" value="UniProtKB-EC"/>
</dbReference>
<feature type="region of interest" description="Disordered" evidence="14">
    <location>
        <begin position="806"/>
        <end position="829"/>
    </location>
</feature>
<keyword evidence="6" id="KW-0689">Ribosomal protein</keyword>
<feature type="compositionally biased region" description="Polar residues" evidence="14">
    <location>
        <begin position="1058"/>
        <end position="1068"/>
    </location>
</feature>
<evidence type="ECO:0000259" key="15">
    <source>
        <dbReference type="SMART" id="SM01403"/>
    </source>
</evidence>
<dbReference type="GO" id="GO:0005763">
    <property type="term" value="C:mitochondrial small ribosomal subunit"/>
    <property type="evidence" value="ECO:0007669"/>
    <property type="project" value="InterPro"/>
</dbReference>
<keyword evidence="7" id="KW-0496">Mitochondrion</keyword>
<evidence type="ECO:0000313" key="16">
    <source>
        <dbReference type="EMBL" id="TGZ39022.1"/>
    </source>
</evidence>
<accession>A0A4S2JRR8</accession>
<evidence type="ECO:0000256" key="7">
    <source>
        <dbReference type="ARBA" id="ARBA00023128"/>
    </source>
</evidence>
<dbReference type="SMART" id="SM01403">
    <property type="entry name" value="Ribosomal_S10"/>
    <property type="match status" value="1"/>
</dbReference>
<feature type="region of interest" description="Disordered" evidence="14">
    <location>
        <begin position="1509"/>
        <end position="1531"/>
    </location>
</feature>
<feature type="domain" description="Small ribosomal subunit protein uS10" evidence="15">
    <location>
        <begin position="1666"/>
        <end position="1764"/>
    </location>
</feature>
<name>A0A4S2JRR8_9HYME</name>
<organism evidence="16 17">
    <name type="scientific">Temnothorax longispinosus</name>
    <dbReference type="NCBI Taxonomy" id="300112"/>
    <lineage>
        <taxon>Eukaryota</taxon>
        <taxon>Metazoa</taxon>
        <taxon>Ecdysozoa</taxon>
        <taxon>Arthropoda</taxon>
        <taxon>Hexapoda</taxon>
        <taxon>Insecta</taxon>
        <taxon>Pterygota</taxon>
        <taxon>Neoptera</taxon>
        <taxon>Endopterygota</taxon>
        <taxon>Hymenoptera</taxon>
        <taxon>Apocrita</taxon>
        <taxon>Aculeata</taxon>
        <taxon>Formicoidea</taxon>
        <taxon>Formicidae</taxon>
        <taxon>Myrmicinae</taxon>
        <taxon>Temnothorax</taxon>
    </lineage>
</organism>
<evidence type="ECO:0000256" key="1">
    <source>
        <dbReference type="ARBA" id="ARBA00004173"/>
    </source>
</evidence>
<dbReference type="InterPro" id="IPR027486">
    <property type="entry name" value="Ribosomal_uS10_dom"/>
</dbReference>
<dbReference type="EC" id="2.1.1.35" evidence="9"/>
<dbReference type="InterPro" id="IPR036838">
    <property type="entry name" value="Ribosomal_uS10_dom_sf"/>
</dbReference>